<dbReference type="GO" id="GO:0031071">
    <property type="term" value="F:cysteine desulfurase activity"/>
    <property type="evidence" value="ECO:0007669"/>
    <property type="project" value="UniProtKB-EC"/>
</dbReference>
<dbReference type="RefSeq" id="WP_015617080.1">
    <property type="nucleotide sequence ID" value="NC_021182.1"/>
</dbReference>
<dbReference type="Gene3D" id="3.90.1150.10">
    <property type="entry name" value="Aspartate Aminotransferase, domain 1"/>
    <property type="match status" value="1"/>
</dbReference>
<sequence length="444" mass="49730">MYHNLNKSIYRNLIIGVDTKIPISNGDIVTAINFDNAATTPPFISVLKEIVNYSPWYSSIHRGIGYKSLVSSKIYEGSRKTVLDFVGGDIEKDTVIYVKNTTEAINKLSNTLCKDSKQNFLLSSDMEHHSNDLPWRNKYNIDYVSVDQCGKLRLKDLEYKLRKNNGKVKLVTVAGASNVTGYVNPIYSIAALAHRYDAKILVDGAQLVPHAPIDVKAHHSEEHIDYLVFSAHKMYAPFGTGVLIGPIDTFKDSAPDYVGGGTVEIVNRNYIKWKSPPDKEEAGSPNIMGVVALLSAIKTLGSLGMNNIRNYEESLTKYTINRLKALPGVKLYCVSDKFAARVGIISFNIRGVPHDITAKILSYEWGIAVRNGCFCAQPYVKKLLNISEEAEEHYIKDNSIKRPGMVRISFGMYNDYSEIDLMVDAISEIIKNKEYYLDKYGKEV</sequence>
<dbReference type="InterPro" id="IPR015422">
    <property type="entry name" value="PyrdxlP-dep_Trfase_small"/>
</dbReference>
<keyword evidence="3" id="KW-0663">Pyridoxal phosphate</keyword>
<evidence type="ECO:0000313" key="7">
    <source>
        <dbReference type="EMBL" id="AGK98805.1"/>
    </source>
</evidence>
<dbReference type="InterPro" id="IPR020578">
    <property type="entry name" value="Aminotrans_V_PyrdxlP_BS"/>
</dbReference>
<dbReference type="eggNOG" id="COG0520">
    <property type="taxonomic scope" value="Bacteria"/>
</dbReference>
<dbReference type="HOGENOM" id="CLU_003433_2_0_9"/>
<comment type="cofactor">
    <cofactor evidence="1 5">
        <name>pyridoxal 5'-phosphate</name>
        <dbReference type="ChEBI" id="CHEBI:597326"/>
    </cofactor>
</comment>
<reference evidence="7 8" key="1">
    <citation type="submission" date="2012-01" db="EMBL/GenBank/DDBJ databases">
        <title>Complete sequence of chromosome of Clostridium pasteurianum BC1.</title>
        <authorList>
            <consortium name="US DOE Joint Genome Institute"/>
            <person name="Lucas S."/>
            <person name="Han J."/>
            <person name="Lapidus A."/>
            <person name="Cheng J.-F."/>
            <person name="Goodwin L."/>
            <person name="Pitluck S."/>
            <person name="Peters L."/>
            <person name="Mikhailova N."/>
            <person name="Teshima H."/>
            <person name="Detter J.C."/>
            <person name="Han C."/>
            <person name="Tapia R."/>
            <person name="Land M."/>
            <person name="Hauser L."/>
            <person name="Kyrpides N."/>
            <person name="Ivanova N."/>
            <person name="Pagani I."/>
            <person name="Dunn J."/>
            <person name="Taghavi S."/>
            <person name="Francis A."/>
            <person name="van der Lelie D."/>
            <person name="Woyke T."/>
        </authorList>
    </citation>
    <scope>NUCLEOTIDE SEQUENCE [LARGE SCALE GENOMIC DNA]</scope>
    <source>
        <strain evidence="7 8">BC1</strain>
    </source>
</reference>
<dbReference type="KEGG" id="cpas:Clopa_4065"/>
<dbReference type="EMBL" id="CP003261">
    <property type="protein sequence ID" value="AGK98805.1"/>
    <property type="molecule type" value="Genomic_DNA"/>
</dbReference>
<dbReference type="Pfam" id="PF00266">
    <property type="entry name" value="Aminotran_5"/>
    <property type="match status" value="1"/>
</dbReference>
<evidence type="ECO:0000256" key="3">
    <source>
        <dbReference type="ARBA" id="ARBA00022898"/>
    </source>
</evidence>
<evidence type="ECO:0000256" key="5">
    <source>
        <dbReference type="RuleBase" id="RU004504"/>
    </source>
</evidence>
<accession>R4KGS0</accession>
<dbReference type="PROSITE" id="PS00595">
    <property type="entry name" value="AA_TRANSFER_CLASS_5"/>
    <property type="match status" value="1"/>
</dbReference>
<evidence type="ECO:0000259" key="6">
    <source>
        <dbReference type="Pfam" id="PF00266"/>
    </source>
</evidence>
<dbReference type="PANTHER" id="PTHR43586">
    <property type="entry name" value="CYSTEINE DESULFURASE"/>
    <property type="match status" value="1"/>
</dbReference>
<evidence type="ECO:0000256" key="4">
    <source>
        <dbReference type="ARBA" id="ARBA00050776"/>
    </source>
</evidence>
<gene>
    <name evidence="7" type="ORF">Clopa_4065</name>
</gene>
<feature type="domain" description="Aminotransferase class V" evidence="6">
    <location>
        <begin position="32"/>
        <end position="421"/>
    </location>
</feature>
<dbReference type="OrthoDB" id="9804366at2"/>
<evidence type="ECO:0000256" key="1">
    <source>
        <dbReference type="ARBA" id="ARBA00001933"/>
    </source>
</evidence>
<proteinExistence type="inferred from homology"/>
<dbReference type="Proteomes" id="UP000013523">
    <property type="component" value="Chromosome"/>
</dbReference>
<evidence type="ECO:0000313" key="8">
    <source>
        <dbReference type="Proteomes" id="UP000013523"/>
    </source>
</evidence>
<dbReference type="InterPro" id="IPR000192">
    <property type="entry name" value="Aminotrans_V_dom"/>
</dbReference>
<dbReference type="SUPFAM" id="SSF53383">
    <property type="entry name" value="PLP-dependent transferases"/>
    <property type="match status" value="1"/>
</dbReference>
<dbReference type="STRING" id="86416.Clopa_4065"/>
<evidence type="ECO:0000256" key="2">
    <source>
        <dbReference type="ARBA" id="ARBA00010447"/>
    </source>
</evidence>
<name>R4KGS0_CLOPA</name>
<dbReference type="AlphaFoldDB" id="R4KGS0"/>
<keyword evidence="7" id="KW-0456">Lyase</keyword>
<dbReference type="InterPro" id="IPR015424">
    <property type="entry name" value="PyrdxlP-dep_Trfase"/>
</dbReference>
<dbReference type="PATRIC" id="fig|86416.3.peg.4062"/>
<comment type="catalytic activity">
    <reaction evidence="4">
        <text>(sulfur carrier)-H + L-cysteine = (sulfur carrier)-SH + L-alanine</text>
        <dbReference type="Rhea" id="RHEA:43892"/>
        <dbReference type="Rhea" id="RHEA-COMP:14737"/>
        <dbReference type="Rhea" id="RHEA-COMP:14739"/>
        <dbReference type="ChEBI" id="CHEBI:29917"/>
        <dbReference type="ChEBI" id="CHEBI:35235"/>
        <dbReference type="ChEBI" id="CHEBI:57972"/>
        <dbReference type="ChEBI" id="CHEBI:64428"/>
        <dbReference type="EC" id="2.8.1.7"/>
    </reaction>
</comment>
<comment type="similarity">
    <text evidence="2">Belongs to the class-V pyridoxal-phosphate-dependent aminotransferase family. Csd subfamily.</text>
</comment>
<dbReference type="PANTHER" id="PTHR43586:SF8">
    <property type="entry name" value="CYSTEINE DESULFURASE 1, CHLOROPLASTIC"/>
    <property type="match status" value="1"/>
</dbReference>
<dbReference type="Gene3D" id="3.40.640.10">
    <property type="entry name" value="Type I PLP-dependent aspartate aminotransferase-like (Major domain)"/>
    <property type="match status" value="1"/>
</dbReference>
<organism evidence="7 8">
    <name type="scientific">Clostridium pasteurianum BC1</name>
    <dbReference type="NCBI Taxonomy" id="86416"/>
    <lineage>
        <taxon>Bacteria</taxon>
        <taxon>Bacillati</taxon>
        <taxon>Bacillota</taxon>
        <taxon>Clostridia</taxon>
        <taxon>Eubacteriales</taxon>
        <taxon>Clostridiaceae</taxon>
        <taxon>Clostridium</taxon>
    </lineage>
</organism>
<dbReference type="InterPro" id="IPR015421">
    <property type="entry name" value="PyrdxlP-dep_Trfase_major"/>
</dbReference>
<dbReference type="GO" id="GO:0016829">
    <property type="term" value="F:lyase activity"/>
    <property type="evidence" value="ECO:0007669"/>
    <property type="project" value="UniProtKB-KW"/>
</dbReference>
<keyword evidence="8" id="KW-1185">Reference proteome</keyword>
<protein>
    <submittedName>
        <fullName evidence="7">Selenocysteine lyase</fullName>
    </submittedName>
</protein>